<organism evidence="1 2">
    <name type="scientific">Rhinocladiella mackenziei CBS 650.93</name>
    <dbReference type="NCBI Taxonomy" id="1442369"/>
    <lineage>
        <taxon>Eukaryota</taxon>
        <taxon>Fungi</taxon>
        <taxon>Dikarya</taxon>
        <taxon>Ascomycota</taxon>
        <taxon>Pezizomycotina</taxon>
        <taxon>Eurotiomycetes</taxon>
        <taxon>Chaetothyriomycetidae</taxon>
        <taxon>Chaetothyriales</taxon>
        <taxon>Herpotrichiellaceae</taxon>
        <taxon>Rhinocladiella</taxon>
    </lineage>
</organism>
<name>A0A0D2JID2_9EURO</name>
<dbReference type="InterPro" id="IPR021858">
    <property type="entry name" value="Fun_TF"/>
</dbReference>
<dbReference type="InterPro" id="IPR053157">
    <property type="entry name" value="Sterol_Uptake_Regulator"/>
</dbReference>
<proteinExistence type="predicted"/>
<sequence>MICAYAGEESPPVPLWPGRKTPPVLANDNLAFTTDYDLEMLHHFIKVVGPDMYSRRALDMQSIDIWSLAQSVPHVMHAVLAASALHLNTTSNKPLHALIETGHWVHASSSFRTALSKMTWHANPDPLITSCILLNLLSFAHVDVHAPATSRWPLAPDIPGADPLQWFSVQLGLSPLLTGLSARTKGESIWQPLFIASNHTCLYDERDGTVGIPSSWCQLFGITDTSRIEEHIYLRLVRRITLLRSIYDSLEFTHEVSGLPGCPDHDINAVKYLQSSHDAIVCTLDGDVMRREALVVLA</sequence>
<accession>A0A0D2JID2</accession>
<dbReference type="EMBL" id="KN847475">
    <property type="protein sequence ID" value="KIX09170.1"/>
    <property type="molecule type" value="Genomic_DNA"/>
</dbReference>
<evidence type="ECO:0000313" key="2">
    <source>
        <dbReference type="Proteomes" id="UP000053617"/>
    </source>
</evidence>
<dbReference type="GO" id="GO:0001228">
    <property type="term" value="F:DNA-binding transcription activator activity, RNA polymerase II-specific"/>
    <property type="evidence" value="ECO:0007669"/>
    <property type="project" value="TreeGrafter"/>
</dbReference>
<dbReference type="VEuPathDB" id="FungiDB:Z518_00249"/>
<gene>
    <name evidence="1" type="ORF">Z518_00249</name>
</gene>
<dbReference type="PANTHER" id="PTHR47784:SF9">
    <property type="entry name" value="ZN(II)2CYS6 TRANSCRIPTION FACTOR (EUROFUNG)"/>
    <property type="match status" value="1"/>
</dbReference>
<dbReference type="RefSeq" id="XP_013276306.1">
    <property type="nucleotide sequence ID" value="XM_013420852.1"/>
</dbReference>
<dbReference type="Pfam" id="PF11951">
    <property type="entry name" value="Fungal_trans_2"/>
    <property type="match status" value="1"/>
</dbReference>
<dbReference type="STRING" id="1442369.A0A0D2JID2"/>
<reference evidence="1 2" key="1">
    <citation type="submission" date="2015-01" db="EMBL/GenBank/DDBJ databases">
        <title>The Genome Sequence of Rhinocladiella mackenzie CBS 650.93.</title>
        <authorList>
            <consortium name="The Broad Institute Genomics Platform"/>
            <person name="Cuomo C."/>
            <person name="de Hoog S."/>
            <person name="Gorbushina A."/>
            <person name="Stielow B."/>
            <person name="Teixiera M."/>
            <person name="Abouelleil A."/>
            <person name="Chapman S.B."/>
            <person name="Priest M."/>
            <person name="Young S.K."/>
            <person name="Wortman J."/>
            <person name="Nusbaum C."/>
            <person name="Birren B."/>
        </authorList>
    </citation>
    <scope>NUCLEOTIDE SEQUENCE [LARGE SCALE GENOMIC DNA]</scope>
    <source>
        <strain evidence="1 2">CBS 650.93</strain>
    </source>
</reference>
<dbReference type="AlphaFoldDB" id="A0A0D2JID2"/>
<dbReference type="Proteomes" id="UP000053617">
    <property type="component" value="Unassembled WGS sequence"/>
</dbReference>
<keyword evidence="2" id="KW-1185">Reference proteome</keyword>
<protein>
    <recommendedName>
        <fullName evidence="3">Transcription factor domain-containing protein</fullName>
    </recommendedName>
</protein>
<evidence type="ECO:0000313" key="1">
    <source>
        <dbReference type="EMBL" id="KIX09170.1"/>
    </source>
</evidence>
<dbReference type="PANTHER" id="PTHR47784">
    <property type="entry name" value="STEROL UPTAKE CONTROL PROTEIN 2"/>
    <property type="match status" value="1"/>
</dbReference>
<evidence type="ECO:0008006" key="3">
    <source>
        <dbReference type="Google" id="ProtNLM"/>
    </source>
</evidence>
<dbReference type="HOGENOM" id="CLU_934313_0_0_1"/>
<dbReference type="OrthoDB" id="2279611at2759"/>
<dbReference type="GeneID" id="25288320"/>